<dbReference type="GO" id="GO:0016554">
    <property type="term" value="P:cytidine to uridine editing"/>
    <property type="evidence" value="ECO:0007669"/>
    <property type="project" value="InterPro"/>
</dbReference>
<evidence type="ECO:0000313" key="4">
    <source>
        <dbReference type="Proteomes" id="UP000554482"/>
    </source>
</evidence>
<keyword evidence="1" id="KW-0809">Transit peptide</keyword>
<dbReference type="Pfam" id="PF21864">
    <property type="entry name" value="MORF_dom"/>
    <property type="match status" value="1"/>
</dbReference>
<reference evidence="3 4" key="1">
    <citation type="submission" date="2020-06" db="EMBL/GenBank/DDBJ databases">
        <title>Transcriptomic and genomic resources for Thalictrum thalictroides and T. hernandezii: Facilitating candidate gene discovery in an emerging model plant lineage.</title>
        <authorList>
            <person name="Arias T."/>
            <person name="Riano-Pachon D.M."/>
            <person name="Di Stilio V.S."/>
        </authorList>
    </citation>
    <scope>NUCLEOTIDE SEQUENCE [LARGE SCALE GENOMIC DNA]</scope>
    <source>
        <strain evidence="4">cv. WT478/WT964</strain>
        <tissue evidence="3">Leaves</tissue>
    </source>
</reference>
<dbReference type="InterPro" id="IPR054059">
    <property type="entry name" value="MORF/ORRM1/DAG-like_MORF"/>
</dbReference>
<evidence type="ECO:0000256" key="1">
    <source>
        <dbReference type="ARBA" id="ARBA00022946"/>
    </source>
</evidence>
<sequence length="117" mass="13279">MVSASSKRGLPSTVTLGVLFPGFECERNHYVCHLALPGFEFDSHESILQHFVKTFAKALGGDEEEAKTKIYFVQLQWYAFMFGAVVDEEIKKKLDAMGEIMSMHPDDFVDVRRNSQT</sequence>
<dbReference type="Proteomes" id="UP000554482">
    <property type="component" value="Unassembled WGS sequence"/>
</dbReference>
<dbReference type="InterPro" id="IPR039206">
    <property type="entry name" value="MORF/ORRM1/DAG-like"/>
</dbReference>
<dbReference type="GO" id="GO:0080156">
    <property type="term" value="P:mitochondrial mRNA modification"/>
    <property type="evidence" value="ECO:0007669"/>
    <property type="project" value="TreeGrafter"/>
</dbReference>
<dbReference type="AlphaFoldDB" id="A0A7J6VTA2"/>
<evidence type="ECO:0000259" key="2">
    <source>
        <dbReference type="Pfam" id="PF21864"/>
    </source>
</evidence>
<dbReference type="PANTHER" id="PTHR31346">
    <property type="entry name" value="MULTIPLE ORGANELLAR RNA EDITING FACTOR 2, CHLOROPLASTIC-RELATED-RELATED"/>
    <property type="match status" value="1"/>
</dbReference>
<accession>A0A7J6VTA2</accession>
<dbReference type="EMBL" id="JABWDY010026933">
    <property type="protein sequence ID" value="KAF5188306.1"/>
    <property type="molecule type" value="Genomic_DNA"/>
</dbReference>
<comment type="caution">
    <text evidence="3">The sequence shown here is derived from an EMBL/GenBank/DDBJ whole genome shotgun (WGS) entry which is preliminary data.</text>
</comment>
<dbReference type="GO" id="GO:0005739">
    <property type="term" value="C:mitochondrion"/>
    <property type="evidence" value="ECO:0007669"/>
    <property type="project" value="TreeGrafter"/>
</dbReference>
<proteinExistence type="predicted"/>
<evidence type="ECO:0000313" key="3">
    <source>
        <dbReference type="EMBL" id="KAF5188306.1"/>
    </source>
</evidence>
<keyword evidence="4" id="KW-1185">Reference proteome</keyword>
<feature type="non-terminal residue" evidence="3">
    <location>
        <position position="1"/>
    </location>
</feature>
<gene>
    <name evidence="3" type="ORF">FRX31_022107</name>
</gene>
<name>A0A7J6VTA2_THATH</name>
<feature type="domain" description="MORF/ORRM1/DAG-like MORF" evidence="2">
    <location>
        <begin position="28"/>
        <end position="113"/>
    </location>
</feature>
<organism evidence="3 4">
    <name type="scientific">Thalictrum thalictroides</name>
    <name type="common">Rue-anemone</name>
    <name type="synonym">Anemone thalictroides</name>
    <dbReference type="NCBI Taxonomy" id="46969"/>
    <lineage>
        <taxon>Eukaryota</taxon>
        <taxon>Viridiplantae</taxon>
        <taxon>Streptophyta</taxon>
        <taxon>Embryophyta</taxon>
        <taxon>Tracheophyta</taxon>
        <taxon>Spermatophyta</taxon>
        <taxon>Magnoliopsida</taxon>
        <taxon>Ranunculales</taxon>
        <taxon>Ranunculaceae</taxon>
        <taxon>Thalictroideae</taxon>
        <taxon>Thalictrum</taxon>
    </lineage>
</organism>
<protein>
    <recommendedName>
        <fullName evidence="2">MORF/ORRM1/DAG-like MORF domain-containing protein</fullName>
    </recommendedName>
</protein>